<keyword evidence="2" id="KW-1185">Reference proteome</keyword>
<evidence type="ECO:0000313" key="1">
    <source>
        <dbReference type="EMBL" id="GAA5068016.1"/>
    </source>
</evidence>
<proteinExistence type="predicted"/>
<gene>
    <name evidence="1" type="ORF">GCM10023318_57950</name>
</gene>
<dbReference type="RefSeq" id="WP_345499470.1">
    <property type="nucleotide sequence ID" value="NZ_BAABJM010000008.1"/>
</dbReference>
<dbReference type="Proteomes" id="UP001500603">
    <property type="component" value="Unassembled WGS sequence"/>
</dbReference>
<accession>A0ABP9L3E3</accession>
<evidence type="ECO:0000313" key="2">
    <source>
        <dbReference type="Proteomes" id="UP001500603"/>
    </source>
</evidence>
<protein>
    <submittedName>
        <fullName evidence="1">Uncharacterized protein</fullName>
    </submittedName>
</protein>
<comment type="caution">
    <text evidence="1">The sequence shown here is derived from an EMBL/GenBank/DDBJ whole genome shotgun (WGS) entry which is preliminary data.</text>
</comment>
<name>A0ABP9L3E3_9NOCA</name>
<dbReference type="EMBL" id="BAABJM010000008">
    <property type="protein sequence ID" value="GAA5068016.1"/>
    <property type="molecule type" value="Genomic_DNA"/>
</dbReference>
<sequence>MGAGELSEDEYLETLGKERRRYAWVLERYLGKTAAAAHAEALRFYEYEPPDVANRGLVFHNDAWHWALLGLPGGSYWQTHPEWERPGDEYFDVE</sequence>
<organism evidence="1 2">
    <name type="scientific">Nocardia callitridis</name>
    <dbReference type="NCBI Taxonomy" id="648753"/>
    <lineage>
        <taxon>Bacteria</taxon>
        <taxon>Bacillati</taxon>
        <taxon>Actinomycetota</taxon>
        <taxon>Actinomycetes</taxon>
        <taxon>Mycobacteriales</taxon>
        <taxon>Nocardiaceae</taxon>
        <taxon>Nocardia</taxon>
    </lineage>
</organism>
<reference evidence="2" key="1">
    <citation type="journal article" date="2019" name="Int. J. Syst. Evol. Microbiol.">
        <title>The Global Catalogue of Microorganisms (GCM) 10K type strain sequencing project: providing services to taxonomists for standard genome sequencing and annotation.</title>
        <authorList>
            <consortium name="The Broad Institute Genomics Platform"/>
            <consortium name="The Broad Institute Genome Sequencing Center for Infectious Disease"/>
            <person name="Wu L."/>
            <person name="Ma J."/>
        </authorList>
    </citation>
    <scope>NUCLEOTIDE SEQUENCE [LARGE SCALE GENOMIC DNA]</scope>
    <source>
        <strain evidence="2">JCM 18298</strain>
    </source>
</reference>